<keyword evidence="2 5" id="KW-0812">Transmembrane</keyword>
<feature type="transmembrane region" description="Helical" evidence="5">
    <location>
        <begin position="293"/>
        <end position="315"/>
    </location>
</feature>
<feature type="transmembrane region" description="Helical" evidence="5">
    <location>
        <begin position="150"/>
        <end position="168"/>
    </location>
</feature>
<dbReference type="OrthoDB" id="185500at2"/>
<evidence type="ECO:0000313" key="6">
    <source>
        <dbReference type="EMBL" id="QDU86861.1"/>
    </source>
</evidence>
<protein>
    <submittedName>
        <fullName evidence="6">Sodium Bile acid symporter family protein</fullName>
    </submittedName>
</protein>
<sequence length="344" mass="35782">MIAEWTRRNLIWLLLAVYALAALVPGPGVRISGWRFVDLVPASLLPAAMRPDLDIGGPAMLLVAVLLFCAAVQVDPARLRTAMQRPLAMALSLALVWIGPGLVVLLAGYTAPAVLSAPDAAGLLLGLALVAAMPVANSSAGWAQQSGGDLAWSVALVVLSLLVGAWFTPPLLRLMGMSLSATQEGAVETLVRHFSGWAFLVWVLAPTLLGLAVRRLLGAKFIAHSRTLFSVASAASLLALNYINAARVLPQFLAEPKPGVLIAAVVLSIAVCGVGILGAALAAWVFKLSGETRLALAFGLSMKHTGLAHALAAQTPGDQPLAILLIVVATLTQHVGAALLSRRR</sequence>
<evidence type="ECO:0000256" key="4">
    <source>
        <dbReference type="ARBA" id="ARBA00023136"/>
    </source>
</evidence>
<evidence type="ECO:0000256" key="1">
    <source>
        <dbReference type="ARBA" id="ARBA00004141"/>
    </source>
</evidence>
<feature type="transmembrane region" description="Helical" evidence="5">
    <location>
        <begin position="55"/>
        <end position="74"/>
    </location>
</feature>
<dbReference type="InterPro" id="IPR038770">
    <property type="entry name" value="Na+/solute_symporter_sf"/>
</dbReference>
<dbReference type="RefSeq" id="WP_145280468.1">
    <property type="nucleotide sequence ID" value="NZ_CP036291.1"/>
</dbReference>
<evidence type="ECO:0000256" key="3">
    <source>
        <dbReference type="ARBA" id="ARBA00022989"/>
    </source>
</evidence>
<evidence type="ECO:0000256" key="5">
    <source>
        <dbReference type="SAM" id="Phobius"/>
    </source>
</evidence>
<dbReference type="Proteomes" id="UP000317429">
    <property type="component" value="Chromosome"/>
</dbReference>
<evidence type="ECO:0000256" key="2">
    <source>
        <dbReference type="ARBA" id="ARBA00022692"/>
    </source>
</evidence>
<dbReference type="Gene3D" id="1.20.1530.20">
    <property type="match status" value="1"/>
</dbReference>
<dbReference type="EMBL" id="CP036291">
    <property type="protein sequence ID" value="QDU86861.1"/>
    <property type="molecule type" value="Genomic_DNA"/>
</dbReference>
<reference evidence="6 7" key="1">
    <citation type="submission" date="2019-02" db="EMBL/GenBank/DDBJ databases">
        <title>Deep-cultivation of Planctomycetes and their phenomic and genomic characterization uncovers novel biology.</title>
        <authorList>
            <person name="Wiegand S."/>
            <person name="Jogler M."/>
            <person name="Boedeker C."/>
            <person name="Pinto D."/>
            <person name="Vollmers J."/>
            <person name="Rivas-Marin E."/>
            <person name="Kohn T."/>
            <person name="Peeters S.H."/>
            <person name="Heuer A."/>
            <person name="Rast P."/>
            <person name="Oberbeckmann S."/>
            <person name="Bunk B."/>
            <person name="Jeske O."/>
            <person name="Meyerdierks A."/>
            <person name="Storesund J.E."/>
            <person name="Kallscheuer N."/>
            <person name="Luecker S."/>
            <person name="Lage O.M."/>
            <person name="Pohl T."/>
            <person name="Merkel B.J."/>
            <person name="Hornburger P."/>
            <person name="Mueller R.-W."/>
            <person name="Bruemmer F."/>
            <person name="Labrenz M."/>
            <person name="Spormann A.M."/>
            <person name="Op den Camp H."/>
            <person name="Overmann J."/>
            <person name="Amann R."/>
            <person name="Jetten M.S.M."/>
            <person name="Mascher T."/>
            <person name="Medema M.H."/>
            <person name="Devos D.P."/>
            <person name="Kaster A.-K."/>
            <person name="Ovreas L."/>
            <person name="Rohde M."/>
            <person name="Galperin M.Y."/>
            <person name="Jogler C."/>
        </authorList>
    </citation>
    <scope>NUCLEOTIDE SEQUENCE [LARGE SCALE GENOMIC DNA]</scope>
    <source>
        <strain evidence="6 7">Pla175</strain>
    </source>
</reference>
<dbReference type="GO" id="GO:0016020">
    <property type="term" value="C:membrane"/>
    <property type="evidence" value="ECO:0007669"/>
    <property type="project" value="UniProtKB-SubCell"/>
</dbReference>
<keyword evidence="3 5" id="KW-1133">Transmembrane helix</keyword>
<keyword evidence="7" id="KW-1185">Reference proteome</keyword>
<name>A0A518D5W1_9BACT</name>
<evidence type="ECO:0000313" key="7">
    <source>
        <dbReference type="Proteomes" id="UP000317429"/>
    </source>
</evidence>
<proteinExistence type="predicted"/>
<gene>
    <name evidence="6" type="ORF">Pla175_02140</name>
</gene>
<feature type="transmembrane region" description="Helical" evidence="5">
    <location>
        <begin position="197"/>
        <end position="217"/>
    </location>
</feature>
<feature type="transmembrane region" description="Helical" evidence="5">
    <location>
        <begin position="86"/>
        <end position="109"/>
    </location>
</feature>
<feature type="transmembrane region" description="Helical" evidence="5">
    <location>
        <begin position="321"/>
        <end position="340"/>
    </location>
</feature>
<dbReference type="InterPro" id="IPR002657">
    <property type="entry name" value="BilAc:Na_symport/Acr3"/>
</dbReference>
<accession>A0A518D5W1</accession>
<organism evidence="6 7">
    <name type="scientific">Pirellulimonas nuda</name>
    <dbReference type="NCBI Taxonomy" id="2528009"/>
    <lineage>
        <taxon>Bacteria</taxon>
        <taxon>Pseudomonadati</taxon>
        <taxon>Planctomycetota</taxon>
        <taxon>Planctomycetia</taxon>
        <taxon>Pirellulales</taxon>
        <taxon>Lacipirellulaceae</taxon>
        <taxon>Pirellulimonas</taxon>
    </lineage>
</organism>
<feature type="transmembrane region" description="Helical" evidence="5">
    <location>
        <begin position="121"/>
        <end position="143"/>
    </location>
</feature>
<keyword evidence="4 5" id="KW-0472">Membrane</keyword>
<dbReference type="Pfam" id="PF01758">
    <property type="entry name" value="SBF"/>
    <property type="match status" value="1"/>
</dbReference>
<feature type="transmembrane region" description="Helical" evidence="5">
    <location>
        <begin position="261"/>
        <end position="286"/>
    </location>
</feature>
<feature type="transmembrane region" description="Helical" evidence="5">
    <location>
        <begin position="229"/>
        <end position="249"/>
    </location>
</feature>
<dbReference type="AlphaFoldDB" id="A0A518D5W1"/>
<dbReference type="KEGG" id="pnd:Pla175_02140"/>
<comment type="subcellular location">
    <subcellularLocation>
        <location evidence="1">Membrane</location>
        <topology evidence="1">Multi-pass membrane protein</topology>
    </subcellularLocation>
</comment>